<reference evidence="3 4" key="1">
    <citation type="submission" date="2023-04" db="EMBL/GenBank/DDBJ databases">
        <title>Genome sequence of Halobacillus naozhouensis KACC 21980.</title>
        <authorList>
            <person name="Kim S."/>
            <person name="Heo J."/>
            <person name="Kwon S.-W."/>
        </authorList>
    </citation>
    <scope>NUCLEOTIDE SEQUENCE [LARGE SCALE GENOMIC DNA]</scope>
    <source>
        <strain evidence="3 4">KCTC 13234</strain>
    </source>
</reference>
<sequence>MNEKVKAVVTHPFTQSPEEIFKAWLDPEIVKKWMFPNGDVGRIEIDPRVGGSFSFVDHRDGMAIDHRGDYLEIGYPHRIVFTWGIPEDSPDKDRVEINIAPTDSGSKLTLTVEMDPNWADYIQPTEKAWSMMLNSMDEVLNQ</sequence>
<dbReference type="Pfam" id="PF08327">
    <property type="entry name" value="AHSA1"/>
    <property type="match status" value="1"/>
</dbReference>
<keyword evidence="4" id="KW-1185">Reference proteome</keyword>
<dbReference type="Gene3D" id="3.30.530.20">
    <property type="match status" value="1"/>
</dbReference>
<dbReference type="EMBL" id="CP121671">
    <property type="protein sequence ID" value="WFT74763.1"/>
    <property type="molecule type" value="Genomic_DNA"/>
</dbReference>
<gene>
    <name evidence="3" type="ORF">P9989_20880</name>
</gene>
<dbReference type="Proteomes" id="UP001221597">
    <property type="component" value="Chromosome"/>
</dbReference>
<name>A0ABY8IX08_9BACI</name>
<evidence type="ECO:0000256" key="1">
    <source>
        <dbReference type="ARBA" id="ARBA00006817"/>
    </source>
</evidence>
<evidence type="ECO:0000313" key="4">
    <source>
        <dbReference type="Proteomes" id="UP001221597"/>
    </source>
</evidence>
<comment type="similarity">
    <text evidence="1">Belongs to the AHA1 family.</text>
</comment>
<dbReference type="SUPFAM" id="SSF55961">
    <property type="entry name" value="Bet v1-like"/>
    <property type="match status" value="1"/>
</dbReference>
<organism evidence="3 4">
    <name type="scientific">Halobacillus naozhouensis</name>
    <dbReference type="NCBI Taxonomy" id="554880"/>
    <lineage>
        <taxon>Bacteria</taxon>
        <taxon>Bacillati</taxon>
        <taxon>Bacillota</taxon>
        <taxon>Bacilli</taxon>
        <taxon>Bacillales</taxon>
        <taxon>Bacillaceae</taxon>
        <taxon>Halobacillus</taxon>
    </lineage>
</organism>
<feature type="domain" description="Activator of Hsp90 ATPase homologue 1/2-like C-terminal" evidence="2">
    <location>
        <begin position="16"/>
        <end position="140"/>
    </location>
</feature>
<dbReference type="RefSeq" id="WP_283076759.1">
    <property type="nucleotide sequence ID" value="NZ_CP121671.1"/>
</dbReference>
<evidence type="ECO:0000259" key="2">
    <source>
        <dbReference type="Pfam" id="PF08327"/>
    </source>
</evidence>
<protein>
    <submittedName>
        <fullName evidence="3">SRPBCC family protein</fullName>
    </submittedName>
</protein>
<evidence type="ECO:0000313" key="3">
    <source>
        <dbReference type="EMBL" id="WFT74763.1"/>
    </source>
</evidence>
<dbReference type="InterPro" id="IPR013538">
    <property type="entry name" value="ASHA1/2-like_C"/>
</dbReference>
<dbReference type="InterPro" id="IPR023393">
    <property type="entry name" value="START-like_dom_sf"/>
</dbReference>
<proteinExistence type="inferred from homology"/>
<accession>A0ABY8IX08</accession>
<dbReference type="CDD" id="cd07814">
    <property type="entry name" value="SRPBCC_CalC_Aha1-like"/>
    <property type="match status" value="1"/>
</dbReference>